<keyword evidence="2" id="KW-0732">Signal</keyword>
<gene>
    <name evidence="3" type="ORF">QN277_007313</name>
</gene>
<dbReference type="EMBL" id="JAWXYG010000012">
    <property type="protein sequence ID" value="KAK4257769.1"/>
    <property type="molecule type" value="Genomic_DNA"/>
</dbReference>
<dbReference type="Proteomes" id="UP001293593">
    <property type="component" value="Unassembled WGS sequence"/>
</dbReference>
<feature type="region of interest" description="Disordered" evidence="1">
    <location>
        <begin position="56"/>
        <end position="103"/>
    </location>
</feature>
<accession>A0AAE1MAC7</accession>
<organism evidence="3 4">
    <name type="scientific">Acacia crassicarpa</name>
    <name type="common">northern wattle</name>
    <dbReference type="NCBI Taxonomy" id="499986"/>
    <lineage>
        <taxon>Eukaryota</taxon>
        <taxon>Viridiplantae</taxon>
        <taxon>Streptophyta</taxon>
        <taxon>Embryophyta</taxon>
        <taxon>Tracheophyta</taxon>
        <taxon>Spermatophyta</taxon>
        <taxon>Magnoliopsida</taxon>
        <taxon>eudicotyledons</taxon>
        <taxon>Gunneridae</taxon>
        <taxon>Pentapetalae</taxon>
        <taxon>rosids</taxon>
        <taxon>fabids</taxon>
        <taxon>Fabales</taxon>
        <taxon>Fabaceae</taxon>
        <taxon>Caesalpinioideae</taxon>
        <taxon>mimosoid clade</taxon>
        <taxon>Acacieae</taxon>
        <taxon>Acacia</taxon>
    </lineage>
</organism>
<evidence type="ECO:0000313" key="4">
    <source>
        <dbReference type="Proteomes" id="UP001293593"/>
    </source>
</evidence>
<feature type="signal peptide" evidence="2">
    <location>
        <begin position="1"/>
        <end position="27"/>
    </location>
</feature>
<reference evidence="3" key="1">
    <citation type="submission" date="2023-10" db="EMBL/GenBank/DDBJ databases">
        <title>Chromosome-level genome of the transformable northern wattle, Acacia crassicarpa.</title>
        <authorList>
            <person name="Massaro I."/>
            <person name="Sinha N.R."/>
            <person name="Poethig S."/>
            <person name="Leichty A.R."/>
        </authorList>
    </citation>
    <scope>NUCLEOTIDE SEQUENCE</scope>
    <source>
        <strain evidence="3">Acra3RX</strain>
        <tissue evidence="3">Leaf</tissue>
    </source>
</reference>
<protein>
    <recommendedName>
        <fullName evidence="5">Transmembrane protein</fullName>
    </recommendedName>
</protein>
<evidence type="ECO:0000313" key="3">
    <source>
        <dbReference type="EMBL" id="KAK4257769.1"/>
    </source>
</evidence>
<dbReference type="AlphaFoldDB" id="A0AAE1MAC7"/>
<evidence type="ECO:0000256" key="2">
    <source>
        <dbReference type="SAM" id="SignalP"/>
    </source>
</evidence>
<feature type="compositionally biased region" description="Basic and acidic residues" evidence="1">
    <location>
        <begin position="79"/>
        <end position="89"/>
    </location>
</feature>
<keyword evidence="4" id="KW-1185">Reference proteome</keyword>
<sequence>MMNTSNFFLCCLLTVALYFLFHHTSPSLEVMPKSVRKLSMSVPVVQHEYHKIEVADEAMKSSSAEDDPTALEYTSNRSNPHDLVYHTDYHGVTTHPTPRHPKP</sequence>
<proteinExistence type="predicted"/>
<feature type="chain" id="PRO_5042034902" description="Transmembrane protein" evidence="2">
    <location>
        <begin position="28"/>
        <end position="103"/>
    </location>
</feature>
<evidence type="ECO:0008006" key="5">
    <source>
        <dbReference type="Google" id="ProtNLM"/>
    </source>
</evidence>
<evidence type="ECO:0000256" key="1">
    <source>
        <dbReference type="SAM" id="MobiDB-lite"/>
    </source>
</evidence>
<comment type="caution">
    <text evidence="3">The sequence shown here is derived from an EMBL/GenBank/DDBJ whole genome shotgun (WGS) entry which is preliminary data.</text>
</comment>
<name>A0AAE1MAC7_9FABA</name>